<protein>
    <submittedName>
        <fullName evidence="12">Energy transducer TonB</fullName>
    </submittedName>
</protein>
<evidence type="ECO:0000256" key="9">
    <source>
        <dbReference type="ARBA" id="ARBA00023136"/>
    </source>
</evidence>
<dbReference type="GO" id="GO:0055085">
    <property type="term" value="P:transmembrane transport"/>
    <property type="evidence" value="ECO:0007669"/>
    <property type="project" value="InterPro"/>
</dbReference>
<keyword evidence="6" id="KW-0812">Transmembrane</keyword>
<organism evidence="12">
    <name type="scientific">Bradyrhizobium barranii subsp. barranii</name>
    <dbReference type="NCBI Taxonomy" id="2823807"/>
    <lineage>
        <taxon>Bacteria</taxon>
        <taxon>Pseudomonadati</taxon>
        <taxon>Pseudomonadota</taxon>
        <taxon>Alphaproteobacteria</taxon>
        <taxon>Hyphomicrobiales</taxon>
        <taxon>Nitrobacteraceae</taxon>
        <taxon>Bradyrhizobium</taxon>
        <taxon>Bradyrhizobium barranii</taxon>
    </lineage>
</organism>
<dbReference type="RefSeq" id="WP_166348980.1">
    <property type="nucleotide sequence ID" value="NZ_CP088280.1"/>
</dbReference>
<reference evidence="13 14" key="1">
    <citation type="journal article" date="2017" name="Syst. Appl. Microbiol.">
        <title>Soybeans inoculated with root zone soils of Canadian native legumes harbour diverse and novel Bradyrhizobium spp. that possess agricultural potential.</title>
        <authorList>
            <person name="Bromfield E.S.P."/>
            <person name="Cloutier S."/>
            <person name="Tambong J.T."/>
            <person name="Tran Thi T.V."/>
        </authorList>
    </citation>
    <scope>NUCLEOTIDE SEQUENCE [LARGE SCALE GENOMIC DNA]</scope>
    <source>
        <strain evidence="13 14">323S2</strain>
    </source>
</reference>
<reference evidence="12" key="2">
    <citation type="submission" date="2020-06" db="EMBL/GenBank/DDBJ databases">
        <title>Whole Genome Sequence of Bradyrhizobium sp. Strain 323S2.</title>
        <authorList>
            <person name="Bromfield E.S.P."/>
        </authorList>
    </citation>
    <scope>NUCLEOTIDE SEQUENCE [LARGE SCALE GENOMIC DNA]</scope>
    <source>
        <strain evidence="12">323S2</strain>
    </source>
</reference>
<evidence type="ECO:0000256" key="5">
    <source>
        <dbReference type="ARBA" id="ARBA00022519"/>
    </source>
</evidence>
<evidence type="ECO:0000313" key="12">
    <source>
        <dbReference type="EMBL" id="NYY91291.1"/>
    </source>
</evidence>
<evidence type="ECO:0000256" key="4">
    <source>
        <dbReference type="ARBA" id="ARBA00022475"/>
    </source>
</evidence>
<evidence type="ECO:0000313" key="13">
    <source>
        <dbReference type="EMBL" id="UGX92710.1"/>
    </source>
</evidence>
<keyword evidence="7" id="KW-0653">Protein transport</keyword>
<evidence type="ECO:0000256" key="1">
    <source>
        <dbReference type="ARBA" id="ARBA00004383"/>
    </source>
</evidence>
<dbReference type="NCBIfam" id="TIGR01352">
    <property type="entry name" value="tonB_Cterm"/>
    <property type="match status" value="2"/>
</dbReference>
<accession>A0A7Z0TP24</accession>
<dbReference type="PROSITE" id="PS52015">
    <property type="entry name" value="TONB_CTD"/>
    <property type="match status" value="1"/>
</dbReference>
<evidence type="ECO:0000313" key="14">
    <source>
        <dbReference type="Proteomes" id="UP000564836"/>
    </source>
</evidence>
<dbReference type="GO" id="GO:0098797">
    <property type="term" value="C:plasma membrane protein complex"/>
    <property type="evidence" value="ECO:0007669"/>
    <property type="project" value="TreeGrafter"/>
</dbReference>
<gene>
    <name evidence="13" type="ORF">G6321_00044890</name>
    <name evidence="12" type="ORF">G6321_23490</name>
</gene>
<dbReference type="Proteomes" id="UP000564836">
    <property type="component" value="Chromosome"/>
</dbReference>
<sequence>MQMKFPLLAALLGWLAAFPAHAQTEPPSETVKAWKAGLSAHIASNRFFPVGARGQTGKARVTFVIDRSGTLISRALAESAGSRSLDDAALAIIARAEPFPAPPSELKEDSFPFTVQIVFSGSQFQVPPLGVLLSRPEPASTEADPMAAWRKTVTQHVWRHRAFPPEAIGQRGDTGVTFVVDRSGKLISNVLVESTGFAPLDAATLAMVERSVPFPKPPAEAKDDLQRVTVLMSFDGTRLNPGPSPEREKLLKSWIEDQARLNAKSPGPDDTKLNSMLRSICRGC</sequence>
<keyword evidence="8" id="KW-1133">Transmembrane helix</keyword>
<dbReference type="Pfam" id="PF13103">
    <property type="entry name" value="TonB_2"/>
    <property type="match status" value="2"/>
</dbReference>
<dbReference type="SUPFAM" id="SSF74653">
    <property type="entry name" value="TolA/TonB C-terminal domain"/>
    <property type="match status" value="2"/>
</dbReference>
<reference evidence="13 14" key="3">
    <citation type="journal article" date="2022" name="Int. J. Syst. Evol. Microbiol.">
        <title>Strains of Bradyrhizobium barranii sp. nov. associated with legumes native to Canada are symbionts of soybeans and belong to different subspecies (subsp. barranii subsp. nov. and subsp. apii subsp. nov.) and symbiovars (sv. glycinearum and sv. septentrionale).</title>
        <authorList>
            <person name="Bromfield E.S.P."/>
            <person name="Cloutier S."/>
            <person name="Wasai-Hara S."/>
            <person name="Minamisawa K."/>
        </authorList>
    </citation>
    <scope>NUCLEOTIDE SEQUENCE [LARGE SCALE GENOMIC DNA]</scope>
    <source>
        <strain evidence="13 14">323S2</strain>
    </source>
</reference>
<dbReference type="PANTHER" id="PTHR33446">
    <property type="entry name" value="PROTEIN TONB-RELATED"/>
    <property type="match status" value="1"/>
</dbReference>
<proteinExistence type="inferred from homology"/>
<keyword evidence="9" id="KW-0472">Membrane</keyword>
<feature type="signal peptide" evidence="10">
    <location>
        <begin position="1"/>
        <end position="22"/>
    </location>
</feature>
<evidence type="ECO:0000256" key="2">
    <source>
        <dbReference type="ARBA" id="ARBA00006555"/>
    </source>
</evidence>
<dbReference type="EMBL" id="CP088280">
    <property type="protein sequence ID" value="UGX92710.1"/>
    <property type="molecule type" value="Genomic_DNA"/>
</dbReference>
<comment type="subcellular location">
    <subcellularLocation>
        <location evidence="1">Cell inner membrane</location>
        <topology evidence="1">Single-pass membrane protein</topology>
        <orientation evidence="1">Periplasmic side</orientation>
    </subcellularLocation>
</comment>
<dbReference type="EMBL" id="JACBFH010000001">
    <property type="protein sequence ID" value="NYY91291.1"/>
    <property type="molecule type" value="Genomic_DNA"/>
</dbReference>
<dbReference type="Gene3D" id="3.30.1150.10">
    <property type="match status" value="2"/>
</dbReference>
<dbReference type="InterPro" id="IPR037682">
    <property type="entry name" value="TonB_C"/>
</dbReference>
<name>A0A7Z0TP24_9BRAD</name>
<dbReference type="InterPro" id="IPR006260">
    <property type="entry name" value="TonB/TolA_C"/>
</dbReference>
<dbReference type="GO" id="GO:0015031">
    <property type="term" value="P:protein transport"/>
    <property type="evidence" value="ECO:0007669"/>
    <property type="project" value="UniProtKB-KW"/>
</dbReference>
<dbReference type="GO" id="GO:0031992">
    <property type="term" value="F:energy transducer activity"/>
    <property type="evidence" value="ECO:0007669"/>
    <property type="project" value="TreeGrafter"/>
</dbReference>
<evidence type="ECO:0000256" key="6">
    <source>
        <dbReference type="ARBA" id="ARBA00022692"/>
    </source>
</evidence>
<dbReference type="PANTHER" id="PTHR33446:SF2">
    <property type="entry name" value="PROTEIN TONB"/>
    <property type="match status" value="1"/>
</dbReference>
<dbReference type="AlphaFoldDB" id="A0A7Z0TP24"/>
<dbReference type="InterPro" id="IPR051045">
    <property type="entry name" value="TonB-dependent_transducer"/>
</dbReference>
<feature type="domain" description="TonB C-terminal" evidence="11">
    <location>
        <begin position="33"/>
        <end position="128"/>
    </location>
</feature>
<keyword evidence="4" id="KW-1003">Cell membrane</keyword>
<evidence type="ECO:0000256" key="8">
    <source>
        <dbReference type="ARBA" id="ARBA00022989"/>
    </source>
</evidence>
<evidence type="ECO:0000259" key="11">
    <source>
        <dbReference type="PROSITE" id="PS52015"/>
    </source>
</evidence>
<evidence type="ECO:0000256" key="7">
    <source>
        <dbReference type="ARBA" id="ARBA00022927"/>
    </source>
</evidence>
<keyword evidence="5" id="KW-0997">Cell inner membrane</keyword>
<keyword evidence="10" id="KW-0732">Signal</keyword>
<keyword evidence="3" id="KW-0813">Transport</keyword>
<comment type="similarity">
    <text evidence="2">Belongs to the TonB family.</text>
</comment>
<feature type="chain" id="PRO_5031184613" evidence="10">
    <location>
        <begin position="23"/>
        <end position="284"/>
    </location>
</feature>
<evidence type="ECO:0000256" key="3">
    <source>
        <dbReference type="ARBA" id="ARBA00022448"/>
    </source>
</evidence>
<evidence type="ECO:0000256" key="10">
    <source>
        <dbReference type="SAM" id="SignalP"/>
    </source>
</evidence>